<keyword evidence="3 5" id="KW-0694">RNA-binding</keyword>
<dbReference type="InterPro" id="IPR035979">
    <property type="entry name" value="RBD_domain_sf"/>
</dbReference>
<reference evidence="9" key="1">
    <citation type="submission" date="2015-08" db="UniProtKB">
        <authorList>
            <consortium name="WormBaseParasite"/>
        </authorList>
    </citation>
    <scope>IDENTIFICATION</scope>
</reference>
<proteinExistence type="inferred from homology"/>
<dbReference type="WBParaSite" id="TCONS_00002324.p1">
    <property type="protein sequence ID" value="TCONS_00002324.p1"/>
    <property type="gene ID" value="XLOC_002185"/>
</dbReference>
<evidence type="ECO:0000313" key="10">
    <source>
        <dbReference type="WBParaSite" id="TCONS_00002324.p1"/>
    </source>
</evidence>
<protein>
    <submittedName>
        <fullName evidence="9 10">RRM domain-containing protein</fullName>
    </submittedName>
</protein>
<feature type="region of interest" description="Disordered" evidence="6">
    <location>
        <begin position="16"/>
        <end position="39"/>
    </location>
</feature>
<comment type="subcellular location">
    <subcellularLocation>
        <location evidence="1">Nucleus</location>
        <location evidence="1">Nucleolus</location>
    </subcellularLocation>
</comment>
<sequence length="319" mass="36392">MTSKYRPGNLAAALFGAASKNEDEDSSSSDEEVQPTTAVEKMVVTHTRAEEQRKEEKHKERVEQKKKIQEKLSTVKQKEEECPRTLYIGNAPLTATRDKIRNIFHHYGKVESVRIRNVLPQNQKMSKRAAAQTGKFSELQKSLTFYVKYEKEESVKAALASGKHELDGHQLIITSAADIKYDPDCSVFVGNLHLKITEDDLIKHFTPVVDVNAVRVVRDKNSHEGIGIAFVRLSDPTLLKKALTLNGSQLLGREIRVTKISKKKNKPNNDNRKGRKFNKRDRNDTKNDKNRGVLPRSKNIHKKFKKRTHKGEKKRTIMS</sequence>
<evidence type="ECO:0000256" key="6">
    <source>
        <dbReference type="SAM" id="MobiDB-lite"/>
    </source>
</evidence>
<organism evidence="9">
    <name type="scientific">Strongyloides stercoralis</name>
    <name type="common">Threadworm</name>
    <dbReference type="NCBI Taxonomy" id="6248"/>
    <lineage>
        <taxon>Eukaryota</taxon>
        <taxon>Metazoa</taxon>
        <taxon>Ecdysozoa</taxon>
        <taxon>Nematoda</taxon>
        <taxon>Chromadorea</taxon>
        <taxon>Rhabditida</taxon>
        <taxon>Tylenchina</taxon>
        <taxon>Panagrolaimomorpha</taxon>
        <taxon>Strongyloidoidea</taxon>
        <taxon>Strongyloididae</taxon>
        <taxon>Strongyloides</taxon>
    </lineage>
</organism>
<name>A0A0K0EQ62_STRER</name>
<dbReference type="SMART" id="SM00360">
    <property type="entry name" value="RRM"/>
    <property type="match status" value="2"/>
</dbReference>
<evidence type="ECO:0000256" key="3">
    <source>
        <dbReference type="ARBA" id="ARBA00022884"/>
    </source>
</evidence>
<evidence type="ECO:0000313" key="8">
    <source>
        <dbReference type="Proteomes" id="UP000035681"/>
    </source>
</evidence>
<feature type="domain" description="RRM" evidence="7">
    <location>
        <begin position="185"/>
        <end position="262"/>
    </location>
</feature>
<comment type="similarity">
    <text evidence="2">Belongs to the RRM RBM34 family.</text>
</comment>
<evidence type="ECO:0000313" key="9">
    <source>
        <dbReference type="WBParaSite" id="SSTP_0001159100.1"/>
    </source>
</evidence>
<dbReference type="InterPro" id="IPR012677">
    <property type="entry name" value="Nucleotide-bd_a/b_plait_sf"/>
</dbReference>
<feature type="compositionally biased region" description="Acidic residues" evidence="6">
    <location>
        <begin position="22"/>
        <end position="33"/>
    </location>
</feature>
<feature type="compositionally biased region" description="Basic residues" evidence="6">
    <location>
        <begin position="298"/>
        <end position="313"/>
    </location>
</feature>
<dbReference type="GO" id="GO:0005730">
    <property type="term" value="C:nucleolus"/>
    <property type="evidence" value="ECO:0007669"/>
    <property type="project" value="UniProtKB-SubCell"/>
</dbReference>
<keyword evidence="4" id="KW-0539">Nucleus</keyword>
<dbReference type="PANTHER" id="PTHR23236:SF25">
    <property type="entry name" value="RNA-BINDING PROTEIN 34"/>
    <property type="match status" value="1"/>
</dbReference>
<dbReference type="STRING" id="6248.A0A0K0EQ62"/>
<dbReference type="PANTHER" id="PTHR23236">
    <property type="entry name" value="EUKARYOTIC TRANSLATION INITIATION FACTOR 4B/4H"/>
    <property type="match status" value="1"/>
</dbReference>
<evidence type="ECO:0000256" key="4">
    <source>
        <dbReference type="ARBA" id="ARBA00023242"/>
    </source>
</evidence>
<dbReference type="CDD" id="cd12394">
    <property type="entry name" value="RRM1_RBM34"/>
    <property type="match status" value="1"/>
</dbReference>
<feature type="compositionally biased region" description="Basic and acidic residues" evidence="6">
    <location>
        <begin position="47"/>
        <end position="65"/>
    </location>
</feature>
<dbReference type="Proteomes" id="UP000035681">
    <property type="component" value="Unplaced"/>
</dbReference>
<keyword evidence="8" id="KW-1185">Reference proteome</keyword>
<evidence type="ECO:0000256" key="1">
    <source>
        <dbReference type="ARBA" id="ARBA00004604"/>
    </source>
</evidence>
<feature type="domain" description="RRM" evidence="7">
    <location>
        <begin position="84"/>
        <end position="186"/>
    </location>
</feature>
<dbReference type="GO" id="GO:0003723">
    <property type="term" value="F:RNA binding"/>
    <property type="evidence" value="ECO:0007669"/>
    <property type="project" value="UniProtKB-UniRule"/>
</dbReference>
<evidence type="ECO:0000256" key="2">
    <source>
        <dbReference type="ARBA" id="ARBA00007077"/>
    </source>
</evidence>
<dbReference type="PROSITE" id="PS50102">
    <property type="entry name" value="RRM"/>
    <property type="match status" value="2"/>
</dbReference>
<accession>A0A0K0EQ62</accession>
<feature type="compositionally biased region" description="Basic and acidic residues" evidence="6">
    <location>
        <begin position="280"/>
        <end position="291"/>
    </location>
</feature>
<dbReference type="Pfam" id="PF00076">
    <property type="entry name" value="RRM_1"/>
    <property type="match status" value="2"/>
</dbReference>
<feature type="region of interest" description="Disordered" evidence="6">
    <location>
        <begin position="46"/>
        <end position="65"/>
    </location>
</feature>
<dbReference type="Gene3D" id="3.30.70.330">
    <property type="match status" value="2"/>
</dbReference>
<dbReference type="SUPFAM" id="SSF54928">
    <property type="entry name" value="RNA-binding domain, RBD"/>
    <property type="match status" value="2"/>
</dbReference>
<dbReference type="InterPro" id="IPR000504">
    <property type="entry name" value="RRM_dom"/>
</dbReference>
<dbReference type="WBParaSite" id="SSTP_0001159100.1">
    <property type="protein sequence ID" value="SSTP_0001159100.1"/>
    <property type="gene ID" value="SSTP_0001159100"/>
</dbReference>
<evidence type="ECO:0000259" key="7">
    <source>
        <dbReference type="PROSITE" id="PS50102"/>
    </source>
</evidence>
<dbReference type="AlphaFoldDB" id="A0A0K0EQ62"/>
<evidence type="ECO:0000256" key="5">
    <source>
        <dbReference type="PROSITE-ProRule" id="PRU00176"/>
    </source>
</evidence>
<feature type="region of interest" description="Disordered" evidence="6">
    <location>
        <begin position="257"/>
        <end position="319"/>
    </location>
</feature>